<evidence type="ECO:0000256" key="1">
    <source>
        <dbReference type="SAM" id="MobiDB-lite"/>
    </source>
</evidence>
<feature type="compositionally biased region" description="Polar residues" evidence="1">
    <location>
        <begin position="613"/>
        <end position="624"/>
    </location>
</feature>
<reference evidence="2" key="2">
    <citation type="submission" date="2020-05" db="UniProtKB">
        <authorList>
            <consortium name="EnsemblMetazoa"/>
        </authorList>
    </citation>
    <scope>IDENTIFICATION</scope>
    <source>
        <strain evidence="2">LVP_AGWG</strain>
    </source>
</reference>
<feature type="compositionally biased region" description="Pro residues" evidence="1">
    <location>
        <begin position="978"/>
        <end position="992"/>
    </location>
</feature>
<feature type="compositionally biased region" description="Acidic residues" evidence="1">
    <location>
        <begin position="1886"/>
        <end position="1896"/>
    </location>
</feature>
<accession>A0A6I8U9M3</accession>
<feature type="region of interest" description="Disordered" evidence="1">
    <location>
        <begin position="837"/>
        <end position="905"/>
    </location>
</feature>
<feature type="compositionally biased region" description="Polar residues" evidence="1">
    <location>
        <begin position="410"/>
        <end position="419"/>
    </location>
</feature>
<feature type="region of interest" description="Disordered" evidence="1">
    <location>
        <begin position="934"/>
        <end position="1010"/>
    </location>
</feature>
<feature type="region of interest" description="Disordered" evidence="1">
    <location>
        <begin position="1325"/>
        <end position="1374"/>
    </location>
</feature>
<feature type="compositionally biased region" description="Basic and acidic residues" evidence="1">
    <location>
        <begin position="1898"/>
        <end position="1914"/>
    </location>
</feature>
<feature type="region of interest" description="Disordered" evidence="1">
    <location>
        <begin position="1461"/>
        <end position="1489"/>
    </location>
</feature>
<feature type="region of interest" description="Disordered" evidence="1">
    <location>
        <begin position="410"/>
        <end position="429"/>
    </location>
</feature>
<feature type="region of interest" description="Disordered" evidence="1">
    <location>
        <begin position="1884"/>
        <end position="1950"/>
    </location>
</feature>
<organism evidence="2 3">
    <name type="scientific">Aedes aegypti</name>
    <name type="common">Yellowfever mosquito</name>
    <name type="synonym">Culex aegypti</name>
    <dbReference type="NCBI Taxonomy" id="7159"/>
    <lineage>
        <taxon>Eukaryota</taxon>
        <taxon>Metazoa</taxon>
        <taxon>Ecdysozoa</taxon>
        <taxon>Arthropoda</taxon>
        <taxon>Hexapoda</taxon>
        <taxon>Insecta</taxon>
        <taxon>Pterygota</taxon>
        <taxon>Neoptera</taxon>
        <taxon>Endopterygota</taxon>
        <taxon>Diptera</taxon>
        <taxon>Nematocera</taxon>
        <taxon>Culicoidea</taxon>
        <taxon>Culicidae</taxon>
        <taxon>Culicinae</taxon>
        <taxon>Aedini</taxon>
        <taxon>Aedes</taxon>
        <taxon>Stegomyia</taxon>
    </lineage>
</organism>
<feature type="compositionally biased region" description="Low complexity" evidence="1">
    <location>
        <begin position="961"/>
        <end position="977"/>
    </location>
</feature>
<dbReference type="EnsemblMetazoa" id="AAEL026903-RD">
    <property type="protein sequence ID" value="AAEL026903-PD"/>
    <property type="gene ID" value="AAEL026903"/>
</dbReference>
<feature type="region of interest" description="Disordered" evidence="1">
    <location>
        <begin position="1609"/>
        <end position="1680"/>
    </location>
</feature>
<name>A0A6I8U9M3_AEDAE</name>
<feature type="compositionally biased region" description="Low complexity" evidence="1">
    <location>
        <begin position="837"/>
        <end position="856"/>
    </location>
</feature>
<dbReference type="PANTHER" id="PTHR34491">
    <property type="entry name" value="A-TYPE INCLUSION PROTEIN, PUTATIVE-RELATED"/>
    <property type="match status" value="1"/>
</dbReference>
<feature type="region of interest" description="Disordered" evidence="1">
    <location>
        <begin position="1528"/>
        <end position="1576"/>
    </location>
</feature>
<feature type="compositionally biased region" description="Low complexity" evidence="1">
    <location>
        <begin position="1612"/>
        <end position="1656"/>
    </location>
</feature>
<feature type="compositionally biased region" description="Pro residues" evidence="1">
    <location>
        <begin position="571"/>
        <end position="581"/>
    </location>
</feature>
<feature type="region of interest" description="Disordered" evidence="1">
    <location>
        <begin position="555"/>
        <end position="581"/>
    </location>
</feature>
<feature type="compositionally biased region" description="Gly residues" evidence="1">
    <location>
        <begin position="1344"/>
        <end position="1371"/>
    </location>
</feature>
<proteinExistence type="predicted"/>
<feature type="compositionally biased region" description="Polar residues" evidence="1">
    <location>
        <begin position="949"/>
        <end position="960"/>
    </location>
</feature>
<dbReference type="Proteomes" id="UP000008820">
    <property type="component" value="Chromosome 3"/>
</dbReference>
<gene>
    <name evidence="2" type="primary">5567265</name>
</gene>
<keyword evidence="3" id="KW-1185">Reference proteome</keyword>
<dbReference type="InParanoid" id="A0A6I8U9M3"/>
<sequence>METIESLLQQSSPNSCSSFATAVSPVTNFDDLIKDHHPHVLAPLQPTKYSSTSGGIPNTKIPTNAAIDFISPLPAGNCKQPPVIVGVAVKRTLRKPTAAAEGEELQDASCSSGTPSMGEILERWHSDIFDCHPPLAGTATTASDTGGDCNNNGHGNQTQIVAMMDSDGDVGDLIDFNAEIAPMAPAVDSVGGIVQVPTLKPKVKKVTFLLDDLLVGSGEEEGPEEGERSEGDEFEEDESERCVTKDATQVVAGEWDVSDPLHLRRGEGGARGATKVGGNEISTETMQTDDIVSLDADHVDGVRNVTKGNGKLRCACLSLLHGHGCLDCQHLVRLEEDASVPAVIDTALPTGSLTNTSALVAVGWMNSDTLPWGGRKIDEIPVENAWEQNACAETGNIGPGGDWSSLSVGAQTGSGSIDASRNKTNGDEGNIVDVQDVHVRERKDSRKGGSTVEEGVRVGRVVSEVPFAEPPRIDETDSNQQKQQPVVKQVENVVTSVPTGIEQLEFGSVNLPNSNQACEKSIQVPSPLHRASVGAENSGHRGVKEVHFSEKENFYHKGSDSESENYYGTCSPPPPPLVPPNGIPSSYGLNVEVTLNAHINVRGLSEFNFFSNSGDRPGEESSSSAEEKVLKDSATNTISNSGRNNNSNVTPSSADSGIIIIDDDVDECGCESVSTETQICEPLLLIAEEKPEKKSVAQCRDQDTQTFIGNFLSPKKTTSEISVQVCENGDSDLRNIDSLDSSVSESEIDERKDLRFLTKNTDQYLRPPISFLSEKHECFQASNRLKRLEERFRGFAYTKKLLRESLTSSSGGPPQNLSSSLSSLSTLLADYTNTNTASVSSSVPASSTPSLTAAARAEQEQEEQSHAGRSFVPSRKTSSLSSLQKDVFPTRTQLGHTLDPKRNVPVLPPLSSSLLSLSASSLLSLSCIDLERKQRQQQLQDPPPKRQLSPPQHNPNTPEQSLSKASSLPSLLPQYLFPSPPSRPPPRPPQLPEEPLLELVPNPPPKPLHNPTLHLDLRPSVATPESSVESEEICTIFPGGKPRIEDPLEVVETVFKDSEEEDYDIIPHIPRSESEENQEFLNLEKLLAADPYTNCEFDTRHLSQYEPNVYQIRYCYDELEEELESESGSVGGLLIGAERERAQVSVSDEDGCECLIEAVPIYRTLPIDMRETAGTLRGLLKKPNRPPPVRKNRVVFDETRNEFFDADYIILIREDCPYDEEDEEPCTCGEHELVRICCDEGCNCGYTDDGRTPPSPKFAPPIEFVDQATLSPPEGYKDGSGLLDNALGGALGGHVFGAQHIQQLQVIQRLQQQRAAMLAARAAAGQQGQQTGGGTQTSQTGTTGVSGGSAGGAGGGGGSVGSAAAGSGGAGQTPQQQQQQQTVCTECAECAECAAKQLHDEECDSQCSDDISPMMEAPLPPHATLPIALVPLQKSSPERRITQKEIIAGEERPKFLTIKQVQDASQGGDDDKSQSSSSSSSKAQTQQRYIVETITMTTVTERRIIQKTQTDSEPPPVTTTIIAVTSGNETGSTAVPPSSATAVNASDLRSLQQKQLQQQQKPGSGDATSAQQQQQPNAINSHYEIGKHKPLSTAQAISGILKGGKLWKNEHQQQTQHQLQQQHQQPKSLQQQQQQSAQQTQQQLQQQQHNQQSNQNDDSTNVTSDEETSSKRSVRFNEESTIREACCDGEVQSGLGEGEMGTGKPINYMSDTLKRHSSGLFHNALRPNSAVRQLFPSTVVHMSSTAAAAMTTATTTMSTGAMMAAVNTTNANTTAGNPTALTQEALKAFDDSKKASLVHQHSITSNCSGNNVNPSGSVANSVTGGSPGGGGGGSGGGGGAGETDTIRRTIERNALRRSLIKYEPKKKLPVKDVTSLEERIRQLTCDIDEPIDEGADGEQGHDGDLNEMERRDSPAGEENPQQPKYIPDKSFSPSSSASSSSSGSNGSTYKKITDLFHRDRRHEKIPEADENPIVIIPQVCPSESDCRCPAGPDIGMGVQIQGVHTQIHQPPQQRQADSRRQFLSTLAPLTACVAGQRDDLSYYTLAQPGDRNSMGSSQCTEYSLGDIDAALHDDDGKKVAPDVIAGTPGQESDELAAFVQQEGARTERLKKRYSAETSTSAPASGAGSDDDEHNDYGFNSRPTVRGIKPRFGSTNEILQQMQAQLATPTPPQSKSQTSAAPTQPIQSNTLPRPHTANSLQLAAAKQQITTHQHTASWSYYPVESAQTKAVAAVAAAATTGTNMVTAVDPHGNYYHIPAQARHSYHGQEAIYQNCAQLPAGNIQANTVHVQSQQIHTQHHAVHTAHHIHHANQAAYGKFARSPTRRPESPPPLRNYHQTMVLIPYNAETYERYTAQEQENYRRQHNIVEYQQVTQQTIRVPVGYPLPGMQLHVVAGRGALPPHYSTLPRLGSSSSASSVANAPTGTIPNASQGKPPAYTQYPVDKGGVKFTERGAPEGAASVQPSDVNSLLSPTSQGHGPPTQAVGPPASSANAIQSGGNTAQNTAAQGQGAVFYAMNV</sequence>
<feature type="compositionally biased region" description="Basic and acidic residues" evidence="1">
    <location>
        <begin position="2445"/>
        <end position="2454"/>
    </location>
</feature>
<feature type="region of interest" description="Disordered" evidence="1">
    <location>
        <begin position="2163"/>
        <end position="2193"/>
    </location>
</feature>
<feature type="compositionally biased region" description="Polar residues" evidence="1">
    <location>
        <begin position="2461"/>
        <end position="2476"/>
    </location>
</feature>
<feature type="region of interest" description="Disordered" evidence="1">
    <location>
        <begin position="2100"/>
        <end position="2149"/>
    </location>
</feature>
<feature type="compositionally biased region" description="Low complexity" evidence="1">
    <location>
        <begin position="1551"/>
        <end position="1561"/>
    </location>
</feature>
<dbReference type="OrthoDB" id="8197931at2759"/>
<reference evidence="2 3" key="1">
    <citation type="submission" date="2017-06" db="EMBL/GenBank/DDBJ databases">
        <title>Aedes aegypti genome working group (AGWG) sequencing and assembly.</title>
        <authorList>
            <consortium name="Aedes aegypti Genome Working Group (AGWG)"/>
            <person name="Matthews B.J."/>
        </authorList>
    </citation>
    <scope>NUCLEOTIDE SEQUENCE [LARGE SCALE GENOMIC DNA]</scope>
    <source>
        <strain evidence="2 3">LVP_AGWG</strain>
    </source>
</reference>
<feature type="compositionally biased region" description="Polar residues" evidence="1">
    <location>
        <begin position="1528"/>
        <end position="1550"/>
    </location>
</feature>
<feature type="compositionally biased region" description="Low complexity" evidence="1">
    <location>
        <begin position="1474"/>
        <end position="1489"/>
    </location>
</feature>
<feature type="compositionally biased region" description="Polar residues" evidence="1">
    <location>
        <begin position="1566"/>
        <end position="1576"/>
    </location>
</feature>
<dbReference type="FunCoup" id="A0A6I8U9M3">
    <property type="interactions" value="23"/>
</dbReference>
<feature type="region of interest" description="Disordered" evidence="1">
    <location>
        <begin position="2410"/>
        <end position="2503"/>
    </location>
</feature>
<feature type="compositionally biased region" description="Low complexity" evidence="1">
    <location>
        <begin position="2115"/>
        <end position="2127"/>
    </location>
</feature>
<dbReference type="PANTHER" id="PTHR34491:SF74">
    <property type="entry name" value="DUF4456 DOMAIN-CONTAINING PROTEIN"/>
    <property type="match status" value="1"/>
</dbReference>
<feature type="region of interest" description="Disordered" evidence="1">
    <location>
        <begin position="613"/>
        <end position="655"/>
    </location>
</feature>
<evidence type="ECO:0000313" key="3">
    <source>
        <dbReference type="Proteomes" id="UP000008820"/>
    </source>
</evidence>
<feature type="compositionally biased region" description="Polar residues" evidence="1">
    <location>
        <begin position="2418"/>
        <end position="2431"/>
    </location>
</feature>
<feature type="compositionally biased region" description="Polar residues" evidence="1">
    <location>
        <begin position="875"/>
        <end position="895"/>
    </location>
</feature>
<feature type="compositionally biased region" description="Low complexity" evidence="1">
    <location>
        <begin position="1930"/>
        <end position="1947"/>
    </location>
</feature>
<feature type="compositionally biased region" description="Polar residues" evidence="1">
    <location>
        <begin position="1806"/>
        <end position="1823"/>
    </location>
</feature>
<feature type="compositionally biased region" description="Basic and acidic residues" evidence="1">
    <location>
        <begin position="857"/>
        <end position="866"/>
    </location>
</feature>
<feature type="region of interest" description="Disordered" evidence="1">
    <location>
        <begin position="1806"/>
        <end position="1844"/>
    </location>
</feature>
<protein>
    <submittedName>
        <fullName evidence="2">Uncharacterized protein</fullName>
    </submittedName>
</protein>
<feature type="compositionally biased region" description="Gly residues" evidence="1">
    <location>
        <begin position="1825"/>
        <end position="1841"/>
    </location>
</feature>
<feature type="region of interest" description="Disordered" evidence="1">
    <location>
        <begin position="215"/>
        <end position="241"/>
    </location>
</feature>
<evidence type="ECO:0000313" key="2">
    <source>
        <dbReference type="EnsemblMetazoa" id="AAEL026903-PD"/>
    </source>
</evidence>
<feature type="compositionally biased region" description="Polar residues" evidence="1">
    <location>
        <begin position="633"/>
        <end position="655"/>
    </location>
</feature>